<evidence type="ECO:0000259" key="10">
    <source>
        <dbReference type="PROSITE" id="PS50928"/>
    </source>
</evidence>
<feature type="transmembrane region" description="Helical" evidence="9">
    <location>
        <begin position="98"/>
        <end position="120"/>
    </location>
</feature>
<feature type="transmembrane region" description="Helical" evidence="9">
    <location>
        <begin position="221"/>
        <end position="247"/>
    </location>
</feature>
<dbReference type="InterPro" id="IPR035906">
    <property type="entry name" value="MetI-like_sf"/>
</dbReference>
<comment type="similarity">
    <text evidence="2">Belongs to the binding-protein-dependent transport system permease family. HisMQ subfamily.</text>
</comment>
<feature type="transmembrane region" description="Helical" evidence="9">
    <location>
        <begin position="28"/>
        <end position="46"/>
    </location>
</feature>
<dbReference type="PROSITE" id="PS50928">
    <property type="entry name" value="ABC_TM1"/>
    <property type="match status" value="1"/>
</dbReference>
<dbReference type="InterPro" id="IPR000515">
    <property type="entry name" value="MetI-like"/>
</dbReference>
<feature type="transmembrane region" description="Helical" evidence="9">
    <location>
        <begin position="368"/>
        <end position="390"/>
    </location>
</feature>
<keyword evidence="3 9" id="KW-0813">Transport</keyword>
<keyword evidence="5 9" id="KW-0812">Transmembrane</keyword>
<keyword evidence="6" id="KW-0029">Amino-acid transport</keyword>
<evidence type="ECO:0000256" key="7">
    <source>
        <dbReference type="ARBA" id="ARBA00022989"/>
    </source>
</evidence>
<feature type="transmembrane region" description="Helical" evidence="9">
    <location>
        <begin position="189"/>
        <end position="209"/>
    </location>
</feature>
<evidence type="ECO:0000256" key="4">
    <source>
        <dbReference type="ARBA" id="ARBA00022475"/>
    </source>
</evidence>
<dbReference type="PANTHER" id="PTHR30614">
    <property type="entry name" value="MEMBRANE COMPONENT OF AMINO ACID ABC TRANSPORTER"/>
    <property type="match status" value="1"/>
</dbReference>
<feature type="transmembrane region" description="Helical" evidence="9">
    <location>
        <begin position="341"/>
        <end position="362"/>
    </location>
</feature>
<protein>
    <submittedName>
        <fullName evidence="11">Amino acid ABC transporter permease</fullName>
    </submittedName>
</protein>
<dbReference type="Pfam" id="PF00528">
    <property type="entry name" value="BPD_transp_1"/>
    <property type="match status" value="1"/>
</dbReference>
<dbReference type="Proteomes" id="UP001055804">
    <property type="component" value="Unassembled WGS sequence"/>
</dbReference>
<dbReference type="GO" id="GO:0022857">
    <property type="term" value="F:transmembrane transporter activity"/>
    <property type="evidence" value="ECO:0007669"/>
    <property type="project" value="InterPro"/>
</dbReference>
<dbReference type="GO" id="GO:0006865">
    <property type="term" value="P:amino acid transport"/>
    <property type="evidence" value="ECO:0007669"/>
    <property type="project" value="UniProtKB-KW"/>
</dbReference>
<feature type="transmembrane region" description="Helical" evidence="9">
    <location>
        <begin position="267"/>
        <end position="286"/>
    </location>
</feature>
<dbReference type="PANTHER" id="PTHR30614:SF37">
    <property type="entry name" value="AMINO-ACID ABC TRANSPORTER PERMEASE PROTEIN YHDX-RELATED"/>
    <property type="match status" value="1"/>
</dbReference>
<keyword evidence="4" id="KW-1003">Cell membrane</keyword>
<dbReference type="SUPFAM" id="SSF161098">
    <property type="entry name" value="MetI-like"/>
    <property type="match status" value="2"/>
</dbReference>
<evidence type="ECO:0000256" key="1">
    <source>
        <dbReference type="ARBA" id="ARBA00004429"/>
    </source>
</evidence>
<keyword evidence="7 9" id="KW-1133">Transmembrane helix</keyword>
<feature type="transmembrane region" description="Helical" evidence="9">
    <location>
        <begin position="132"/>
        <end position="152"/>
    </location>
</feature>
<evidence type="ECO:0000313" key="11">
    <source>
        <dbReference type="EMBL" id="MCP1336021.1"/>
    </source>
</evidence>
<proteinExistence type="inferred from homology"/>
<sequence>MSEMTTGVDGHGEGAKVSLINDPRWRGLFFQAALLLAVIWLFWSIVDNTVTNLSERNIASGFGFLDSTAGFSIIQTLVPFSEESSYGRVYVVGLLNTLLVAIVGIFFATILGFVVGIMRLSRNWLVARIATVYVEVVRNLPLLLQIFFWYFAVLRALPGPRDSVNIGDAVFINNRGIIAPSPIYGEGFAAMPVALLIGLVLSFGIRRWARKRQEATGQQFPVFLTALGLIVGLPLIAGLATGFPVTWDMPALAGFNFKGGFVVIPELISLVLALAIYTASFIAEIVRAGILSVSHGQTEASYALGMRPGSTLRLIIIPQALRVIIPPLTSQYLNLTKNSSLAVAIAYPDLVSVFAGTVLNQTGQAVEVLLMTMLTYLTLSIATSVFMNWYNARIALKER</sequence>
<dbReference type="InterPro" id="IPR043429">
    <property type="entry name" value="ArtM/GltK/GlnP/TcyL/YhdX-like"/>
</dbReference>
<dbReference type="EMBL" id="JAMZFT010000001">
    <property type="protein sequence ID" value="MCP1336021.1"/>
    <property type="molecule type" value="Genomic_DNA"/>
</dbReference>
<comment type="caution">
    <text evidence="11">The sequence shown here is derived from an EMBL/GenBank/DDBJ whole genome shotgun (WGS) entry which is preliminary data.</text>
</comment>
<organism evidence="11 12">
    <name type="scientific">Futiania mangrovi</name>
    <dbReference type="NCBI Taxonomy" id="2959716"/>
    <lineage>
        <taxon>Bacteria</taxon>
        <taxon>Pseudomonadati</taxon>
        <taxon>Pseudomonadota</taxon>
        <taxon>Alphaproteobacteria</taxon>
        <taxon>Futianiales</taxon>
        <taxon>Futianiaceae</taxon>
        <taxon>Futiania</taxon>
    </lineage>
</organism>
<gene>
    <name evidence="11" type="ORF">NJQ99_06330</name>
</gene>
<dbReference type="NCBIfam" id="TIGR01726">
    <property type="entry name" value="HEQRo_perm_3TM"/>
    <property type="match status" value="1"/>
</dbReference>
<keyword evidence="12" id="KW-1185">Reference proteome</keyword>
<accession>A0A9J6PAF4</accession>
<evidence type="ECO:0000256" key="5">
    <source>
        <dbReference type="ARBA" id="ARBA00022692"/>
    </source>
</evidence>
<evidence type="ECO:0000256" key="8">
    <source>
        <dbReference type="ARBA" id="ARBA00023136"/>
    </source>
</evidence>
<name>A0A9J6PAF4_9PROT</name>
<dbReference type="InterPro" id="IPR010065">
    <property type="entry name" value="AA_ABC_transptr_permease_3TM"/>
</dbReference>
<reference evidence="11" key="1">
    <citation type="submission" date="2022-06" db="EMBL/GenBank/DDBJ databases">
        <title>Isolation and Genomics of Futiania mangrovii gen. nov., sp. nov., a Rare and Metabolically-versatile member in the Class Alphaproteobacteria.</title>
        <authorList>
            <person name="Liu L."/>
            <person name="Huang W.-C."/>
            <person name="Pan J."/>
            <person name="Li J."/>
            <person name="Huang Y."/>
            <person name="Du H."/>
            <person name="Liu Y."/>
            <person name="Li M."/>
        </authorList>
    </citation>
    <scope>NUCLEOTIDE SEQUENCE</scope>
    <source>
        <strain evidence="11">FT118</strain>
    </source>
</reference>
<evidence type="ECO:0000256" key="3">
    <source>
        <dbReference type="ARBA" id="ARBA00022448"/>
    </source>
</evidence>
<feature type="domain" description="ABC transmembrane type-1" evidence="10">
    <location>
        <begin position="94"/>
        <end position="387"/>
    </location>
</feature>
<feature type="transmembrane region" description="Helical" evidence="9">
    <location>
        <begin position="58"/>
        <end position="78"/>
    </location>
</feature>
<evidence type="ECO:0000256" key="6">
    <source>
        <dbReference type="ARBA" id="ARBA00022970"/>
    </source>
</evidence>
<dbReference type="CDD" id="cd06261">
    <property type="entry name" value="TM_PBP2"/>
    <property type="match status" value="2"/>
</dbReference>
<keyword evidence="8 9" id="KW-0472">Membrane</keyword>
<dbReference type="GO" id="GO:0043190">
    <property type="term" value="C:ATP-binding cassette (ABC) transporter complex"/>
    <property type="evidence" value="ECO:0007669"/>
    <property type="project" value="InterPro"/>
</dbReference>
<comment type="subcellular location">
    <subcellularLocation>
        <location evidence="1">Cell inner membrane</location>
        <topology evidence="1">Multi-pass membrane protein</topology>
    </subcellularLocation>
    <subcellularLocation>
        <location evidence="9">Cell membrane</location>
        <topology evidence="9">Multi-pass membrane protein</topology>
    </subcellularLocation>
</comment>
<evidence type="ECO:0000256" key="9">
    <source>
        <dbReference type="RuleBase" id="RU363032"/>
    </source>
</evidence>
<evidence type="ECO:0000313" key="12">
    <source>
        <dbReference type="Proteomes" id="UP001055804"/>
    </source>
</evidence>
<dbReference type="AlphaFoldDB" id="A0A9J6PAF4"/>
<dbReference type="Gene3D" id="1.10.3720.10">
    <property type="entry name" value="MetI-like"/>
    <property type="match status" value="2"/>
</dbReference>
<evidence type="ECO:0000256" key="2">
    <source>
        <dbReference type="ARBA" id="ARBA00010072"/>
    </source>
</evidence>